<accession>A0A0L8BRL1</accession>
<feature type="chain" id="PRO_5005581242" evidence="7">
    <location>
        <begin position="24"/>
        <end position="1215"/>
    </location>
</feature>
<dbReference type="Pfam" id="PF13432">
    <property type="entry name" value="TPR_16"/>
    <property type="match status" value="1"/>
</dbReference>
<dbReference type="PROSITE" id="PS50005">
    <property type="entry name" value="TPR"/>
    <property type="match status" value="1"/>
</dbReference>
<dbReference type="PATRIC" id="fig|106592.7.peg.1316"/>
<keyword evidence="9" id="KW-0675">Receptor</keyword>
<feature type="domain" description="FecR protein" evidence="8">
    <location>
        <begin position="66"/>
        <end position="161"/>
    </location>
</feature>
<keyword evidence="5" id="KW-0998">Cell outer membrane</keyword>
<evidence type="ECO:0000256" key="4">
    <source>
        <dbReference type="ARBA" id="ARBA00023136"/>
    </source>
</evidence>
<organism evidence="9 10">
    <name type="scientific">Ensifer adhaerens</name>
    <name type="common">Sinorhizobium morelense</name>
    <dbReference type="NCBI Taxonomy" id="106592"/>
    <lineage>
        <taxon>Bacteria</taxon>
        <taxon>Pseudomonadati</taxon>
        <taxon>Pseudomonadota</taxon>
        <taxon>Alphaproteobacteria</taxon>
        <taxon>Hyphomicrobiales</taxon>
        <taxon>Rhizobiaceae</taxon>
        <taxon>Sinorhizobium/Ensifer group</taxon>
        <taxon>Ensifer</taxon>
    </lineage>
</organism>
<dbReference type="InterPro" id="IPR011990">
    <property type="entry name" value="TPR-like_helical_dom_sf"/>
</dbReference>
<keyword evidence="3 6" id="KW-0802">TPR repeat</keyword>
<keyword evidence="2" id="KW-0677">Repeat</keyword>
<dbReference type="InterPro" id="IPR006860">
    <property type="entry name" value="FecR"/>
</dbReference>
<evidence type="ECO:0000313" key="10">
    <source>
        <dbReference type="Proteomes" id="UP000037425"/>
    </source>
</evidence>
<evidence type="ECO:0000313" key="9">
    <source>
        <dbReference type="EMBL" id="KOF17362.1"/>
    </source>
</evidence>
<dbReference type="GO" id="GO:0009279">
    <property type="term" value="C:cell outer membrane"/>
    <property type="evidence" value="ECO:0007669"/>
    <property type="project" value="UniProtKB-SubCell"/>
</dbReference>
<dbReference type="Gene3D" id="1.25.40.10">
    <property type="entry name" value="Tetratricopeptide repeat domain"/>
    <property type="match status" value="2"/>
</dbReference>
<name>A0A0L8BRL1_ENSAD</name>
<evidence type="ECO:0000256" key="7">
    <source>
        <dbReference type="SAM" id="SignalP"/>
    </source>
</evidence>
<keyword evidence="4" id="KW-0472">Membrane</keyword>
<evidence type="ECO:0000256" key="1">
    <source>
        <dbReference type="ARBA" id="ARBA00004442"/>
    </source>
</evidence>
<dbReference type="Proteomes" id="UP000037425">
    <property type="component" value="Unassembled WGS sequence"/>
</dbReference>
<comment type="subcellular location">
    <subcellularLocation>
        <location evidence="1">Cell outer membrane</location>
    </subcellularLocation>
</comment>
<reference evidence="10" key="1">
    <citation type="submission" date="2015-07" db="EMBL/GenBank/DDBJ databases">
        <title>Whole genome sequence of an Ensifer adhaerens strain isolated from a cave pool in the Wind Cave National Park.</title>
        <authorList>
            <person name="Eng W.W.H."/>
            <person name="Gan H.M."/>
            <person name="Barton H.A."/>
            <person name="Savka M.A."/>
        </authorList>
    </citation>
    <scope>NUCLEOTIDE SEQUENCE [LARGE SCALE GENOMIC DNA]</scope>
    <source>
        <strain evidence="10">SD006</strain>
    </source>
</reference>
<dbReference type="EMBL" id="LGAP01000011">
    <property type="protein sequence ID" value="KOF17362.1"/>
    <property type="molecule type" value="Genomic_DNA"/>
</dbReference>
<dbReference type="PANTHER" id="PTHR45586">
    <property type="entry name" value="TPR REPEAT-CONTAINING PROTEIN PA4667"/>
    <property type="match status" value="1"/>
</dbReference>
<protein>
    <submittedName>
        <fullName evidence="9">TonB-dependent receptor</fullName>
    </submittedName>
</protein>
<dbReference type="Gene3D" id="2.40.170.20">
    <property type="entry name" value="TonB-dependent receptor, beta-barrel domain"/>
    <property type="match status" value="1"/>
</dbReference>
<feature type="repeat" description="TPR" evidence="6">
    <location>
        <begin position="443"/>
        <end position="476"/>
    </location>
</feature>
<dbReference type="SUPFAM" id="SSF48452">
    <property type="entry name" value="TPR-like"/>
    <property type="match status" value="1"/>
</dbReference>
<gene>
    <name evidence="9" type="ORF">AC244_17660</name>
</gene>
<dbReference type="InterPro" id="IPR019734">
    <property type="entry name" value="TPR_rpt"/>
</dbReference>
<dbReference type="Pfam" id="PF14559">
    <property type="entry name" value="TPR_19"/>
    <property type="match status" value="1"/>
</dbReference>
<dbReference type="AlphaFoldDB" id="A0A0L8BRL1"/>
<dbReference type="OrthoDB" id="7810516at2"/>
<evidence type="ECO:0000256" key="5">
    <source>
        <dbReference type="ARBA" id="ARBA00023237"/>
    </source>
</evidence>
<dbReference type="PANTHER" id="PTHR45586:SF1">
    <property type="entry name" value="LIPOPOLYSACCHARIDE ASSEMBLY PROTEIN B"/>
    <property type="match status" value="1"/>
</dbReference>
<dbReference type="SUPFAM" id="SSF56935">
    <property type="entry name" value="Porins"/>
    <property type="match status" value="1"/>
</dbReference>
<keyword evidence="7" id="KW-0732">Signal</keyword>
<feature type="signal peptide" evidence="7">
    <location>
        <begin position="1"/>
        <end position="23"/>
    </location>
</feature>
<sequence>MGRPNSQIMLVAAGVLASSNVLADPVPRPNPVAGSVIARRSGEEVRFVDVSNWRFVDLAQDLLSGDVLRTNATGALAVLFSDRTQIRLGRNTALRVKKMATAGDTQLELQTGTIWARAERGGQGLAVDTPAATAAVRGTDWTLTVGADGKTSLIVLEGMVELSNALGSVTVSQGEGAVAAIGQAPSKIVIVTPKDREQMLFHLSLRDSFVWMPASPLRVPDMRNERERIEAKPPSSRSAEDWLALSEIYMSLDGRQKAKDALTEARRRRLGRTQQARADLVEALIAGSENRYDDAAKLFLRAARGLDIKRRAIAAYGGYFARALANPDHAEAPPRHAAGAYGALARAWTNGFRNDIRSAIDTLKQAERQFPDDPTLPAARAQFALLLDDREEVRNGIERALAIDPEDPTALQARSDYRFHIENNLDGALADLEQGLKTAPGSSSIWNSLGLVQGERGDNRAAESAFKRAIALDPQDPVSHANLAILYLVENRLVEAKSEIDAALAADPSFDVTLVARGRYHMQTGELDKAVEDLLAGSTANPAYSGAQLLLAGAYYEKGDRIPAAQALDNADRLDPNDPVVMQMRTAIAIDGYDSDAAIRYAQELMRRTRARGGETAALGANQDAGSTLNDAFRLQGLNAWGQYYGDAVFDPFTGSSYVDQAVRGSVNPLFNTYDFDGSPVVNTANPQSFSAFFQGLLIEPHMLANRERTANILQRPFFEAALGGGIITDNDDQGWIGEAELRGLTFSPFPISVYGNVQWEEPRDTIELGQDLRLDREVRLLGGNGYLTATPTPDDRVIAYANYGKFDDLKSMLDIPVGPIGVDNIGDDSASRLLSGIAWSHTFGYRNVANAAFFFADQNVVESETLRLSRLAVPDLATSRSEEKQRTYIAAVNHLYGNGDITWRYGIEGGVVHSSSSLDIFDPLGLTGNNGAPVIASASTSSTQNVAKAYVDAIYEITPDLKAEGALFARYIEGANDGNVRLEPKLGIAWAPVEGHWLRAAAMRDGLNFDVATLAPIGVVALQPNQLRFGAEGYTDTLAFRWDAEWHDWLFTALDYQHQEVRELSLDVPLSTLSLDYAKVGLDRVAATANFALGHGFGLSATAAHTNADVKDDPGNLTDDLLFVPENSGQVALTWVSTANVKATIAANYVGTRPADGKTLDDFWTLDASLEWEPFDKQLEVNLAAFNLLDEEFELRNGLPGWGPTFKGTVKVRF</sequence>
<dbReference type="InterPro" id="IPR051012">
    <property type="entry name" value="CellSynth/LPSAsmb/PSIAsmb"/>
</dbReference>
<dbReference type="Gene3D" id="2.60.120.1440">
    <property type="match status" value="1"/>
</dbReference>
<evidence type="ECO:0000256" key="3">
    <source>
        <dbReference type="ARBA" id="ARBA00022803"/>
    </source>
</evidence>
<dbReference type="InterPro" id="IPR036942">
    <property type="entry name" value="Beta-barrel_TonB_sf"/>
</dbReference>
<evidence type="ECO:0000256" key="6">
    <source>
        <dbReference type="PROSITE-ProRule" id="PRU00339"/>
    </source>
</evidence>
<dbReference type="SMART" id="SM00028">
    <property type="entry name" value="TPR"/>
    <property type="match status" value="5"/>
</dbReference>
<evidence type="ECO:0000256" key="2">
    <source>
        <dbReference type="ARBA" id="ARBA00022737"/>
    </source>
</evidence>
<comment type="caution">
    <text evidence="9">The sequence shown here is derived from an EMBL/GenBank/DDBJ whole genome shotgun (WGS) entry which is preliminary data.</text>
</comment>
<evidence type="ECO:0000259" key="8">
    <source>
        <dbReference type="Pfam" id="PF04773"/>
    </source>
</evidence>
<dbReference type="Pfam" id="PF04773">
    <property type="entry name" value="FecR"/>
    <property type="match status" value="1"/>
</dbReference>
<proteinExistence type="predicted"/>